<dbReference type="Ensembl" id="ENSTRUT00000086372.1">
    <property type="protein sequence ID" value="ENSTRUP00000085439.1"/>
    <property type="gene ID" value="ENSTRUG00000010469.3"/>
</dbReference>
<accession>A0A674PIT6</accession>
<feature type="domain" description="MRH" evidence="6">
    <location>
        <begin position="297"/>
        <end position="398"/>
    </location>
</feature>
<evidence type="ECO:0000256" key="2">
    <source>
        <dbReference type="ARBA" id="ARBA00022729"/>
    </source>
</evidence>
<dbReference type="Pfam" id="PF13015">
    <property type="entry name" value="PRKCSH_1"/>
    <property type="match status" value="1"/>
</dbReference>
<feature type="signal peptide" evidence="5">
    <location>
        <begin position="1"/>
        <end position="17"/>
    </location>
</feature>
<sequence length="413" mass="46360">MSCQCILLLLLVAGAAAVEVQRPRGVSLSKRQFYEDGKPFTCLDGSKTIPFDRVNDDYCDCQDASDEPGTAACPNGNFHCTNAGFRPVFIPSSRVNDGICDCCDTTDEYNSGAICQNTCKELGYKERESLLKLAEITKEGFLLKQQLIQEAMRGVDDRKAKLEEVRSGKGDLETKVEALRTVKEAAEQPEREAKERHLKAWEGEGKSAIRMEKDKARMVQVFLELDEDSDGLKPGMNLMKPRKRSGKWMIRSGKNPFQSVLSHMDMLVAYLHLLFRNIEKEISFDFGTESEFTYMYNQCYEMPTSEYVYKLCPFNRVTQKPKFGGSETSLGSWGKWAGPEDNIYSVMKYEHGTGCWQGPNRATTVSLICGTETAVTSTSEPSRCEYLMEFTTPAACPEPPSPDSLYPPVHTEL</sequence>
<dbReference type="SUPFAM" id="SSF50911">
    <property type="entry name" value="Mannose 6-phosphate receptor domain"/>
    <property type="match status" value="1"/>
</dbReference>
<dbReference type="Pfam" id="PF12999">
    <property type="entry name" value="PRKCSH-like"/>
    <property type="match status" value="1"/>
</dbReference>
<name>A0A674PIT6_TAKRU</name>
<proteinExistence type="predicted"/>
<evidence type="ECO:0000256" key="3">
    <source>
        <dbReference type="ARBA" id="ARBA00022824"/>
    </source>
</evidence>
<protein>
    <recommendedName>
        <fullName evidence="1">Glucosidase 2 subunit beta</fullName>
    </recommendedName>
</protein>
<dbReference type="GO" id="GO:0006491">
    <property type="term" value="P:N-glycan processing"/>
    <property type="evidence" value="ECO:0007669"/>
    <property type="project" value="TreeGrafter"/>
</dbReference>
<evidence type="ECO:0000313" key="7">
    <source>
        <dbReference type="Ensembl" id="ENSTRUP00000085439.1"/>
    </source>
</evidence>
<evidence type="ECO:0000256" key="1">
    <source>
        <dbReference type="ARBA" id="ARBA00022387"/>
    </source>
</evidence>
<dbReference type="InterPro" id="IPR036607">
    <property type="entry name" value="PRKCSH"/>
</dbReference>
<evidence type="ECO:0000259" key="6">
    <source>
        <dbReference type="PROSITE" id="PS51914"/>
    </source>
</evidence>
<feature type="chain" id="PRO_5025369235" description="Glucosidase 2 subunit beta" evidence="5">
    <location>
        <begin position="18"/>
        <end position="413"/>
    </location>
</feature>
<dbReference type="InterPro" id="IPR009011">
    <property type="entry name" value="Man6P_isomerase_rcpt-bd_dom_sf"/>
</dbReference>
<reference evidence="7" key="3">
    <citation type="submission" date="2025-09" db="UniProtKB">
        <authorList>
            <consortium name="Ensembl"/>
        </authorList>
    </citation>
    <scope>IDENTIFICATION</scope>
</reference>
<dbReference type="GO" id="GO:0017177">
    <property type="term" value="C:glucosidase II complex"/>
    <property type="evidence" value="ECO:0007669"/>
    <property type="project" value="TreeGrafter"/>
</dbReference>
<dbReference type="PANTHER" id="PTHR12630:SF20">
    <property type="entry name" value="GLUCOSIDASE 2 SUBUNIT BETA"/>
    <property type="match status" value="1"/>
</dbReference>
<keyword evidence="8" id="KW-1185">Reference proteome</keyword>
<dbReference type="InterPro" id="IPR039794">
    <property type="entry name" value="Gtb1-like"/>
</dbReference>
<dbReference type="AlphaFoldDB" id="A0A674PIT6"/>
<evidence type="ECO:0000313" key="8">
    <source>
        <dbReference type="Proteomes" id="UP000005226"/>
    </source>
</evidence>
<dbReference type="PROSITE" id="PS51914">
    <property type="entry name" value="MRH"/>
    <property type="match status" value="1"/>
</dbReference>
<dbReference type="GeneTree" id="ENSGT00510000047770"/>
<dbReference type="InterPro" id="IPR044865">
    <property type="entry name" value="MRH_dom"/>
</dbReference>
<keyword evidence="2 5" id="KW-0732">Signal</keyword>
<dbReference type="GO" id="GO:0001889">
    <property type="term" value="P:liver development"/>
    <property type="evidence" value="ECO:0007669"/>
    <property type="project" value="TreeGrafter"/>
</dbReference>
<dbReference type="InterPro" id="IPR028146">
    <property type="entry name" value="PRKCSH_N"/>
</dbReference>
<organism evidence="7 8">
    <name type="scientific">Takifugu rubripes</name>
    <name type="common">Japanese pufferfish</name>
    <name type="synonym">Fugu rubripes</name>
    <dbReference type="NCBI Taxonomy" id="31033"/>
    <lineage>
        <taxon>Eukaryota</taxon>
        <taxon>Metazoa</taxon>
        <taxon>Chordata</taxon>
        <taxon>Craniata</taxon>
        <taxon>Vertebrata</taxon>
        <taxon>Euteleostomi</taxon>
        <taxon>Actinopterygii</taxon>
        <taxon>Neopterygii</taxon>
        <taxon>Teleostei</taxon>
        <taxon>Neoteleostei</taxon>
        <taxon>Acanthomorphata</taxon>
        <taxon>Eupercaria</taxon>
        <taxon>Tetraodontiformes</taxon>
        <taxon>Tetradontoidea</taxon>
        <taxon>Tetraodontidae</taxon>
        <taxon>Takifugu</taxon>
    </lineage>
</organism>
<keyword evidence="4" id="KW-1015">Disulfide bond</keyword>
<dbReference type="Gene3D" id="2.70.130.10">
    <property type="entry name" value="Mannose-6-phosphate receptor binding domain"/>
    <property type="match status" value="1"/>
</dbReference>
<evidence type="ECO:0000256" key="4">
    <source>
        <dbReference type="ARBA" id="ARBA00023157"/>
    </source>
</evidence>
<gene>
    <name evidence="7" type="primary">prkcsh</name>
</gene>
<dbReference type="FunFam" id="2.70.130.10:FF:000014">
    <property type="entry name" value="glucosidase 2 subunit beta isoform X1"/>
    <property type="match status" value="1"/>
</dbReference>
<dbReference type="PANTHER" id="PTHR12630">
    <property type="entry name" value="N-LINKED OLIGOSACCHARIDE PROCESSING"/>
    <property type="match status" value="1"/>
</dbReference>
<reference evidence="7 8" key="1">
    <citation type="journal article" date="2011" name="Genome Biol. Evol.">
        <title>Integration of the genetic map and genome assembly of fugu facilitates insights into distinct features of genome evolution in teleosts and mammals.</title>
        <authorList>
            <person name="Kai W."/>
            <person name="Kikuchi K."/>
            <person name="Tohari S."/>
            <person name="Chew A.K."/>
            <person name="Tay A."/>
            <person name="Fujiwara A."/>
            <person name="Hosoya S."/>
            <person name="Suetake H."/>
            <person name="Naruse K."/>
            <person name="Brenner S."/>
            <person name="Suzuki Y."/>
            <person name="Venkatesh B."/>
        </authorList>
    </citation>
    <scope>NUCLEOTIDE SEQUENCE [LARGE SCALE GENOMIC DNA]</scope>
</reference>
<evidence type="ECO:0000256" key="5">
    <source>
        <dbReference type="SAM" id="SignalP"/>
    </source>
</evidence>
<keyword evidence="3" id="KW-0256">Endoplasmic reticulum</keyword>
<reference evidence="7" key="2">
    <citation type="submission" date="2025-08" db="UniProtKB">
        <authorList>
            <consortium name="Ensembl"/>
        </authorList>
    </citation>
    <scope>IDENTIFICATION</scope>
</reference>
<dbReference type="Proteomes" id="UP000005226">
    <property type="component" value="Chromosome 5"/>
</dbReference>